<proteinExistence type="predicted"/>
<protein>
    <submittedName>
        <fullName evidence="1">Uncharacterized protein</fullName>
    </submittedName>
</protein>
<organism evidence="1">
    <name type="scientific">marine sediment metagenome</name>
    <dbReference type="NCBI Taxonomy" id="412755"/>
    <lineage>
        <taxon>unclassified sequences</taxon>
        <taxon>metagenomes</taxon>
        <taxon>ecological metagenomes</taxon>
    </lineage>
</organism>
<name>A0A0F9ITT7_9ZZZZ</name>
<sequence>MSDPAAISVDAALAPLRARADTGAGQTLFSGGATQAALGPDLALHVDPAARLDGVWRSPRGRLLELETRVTQPGAWFALHLGLPAQLADLSDVTWLGLAARSSAARAVAVRACLRSGTGDGFHDCILDRHILSQPRESDHHDLLAPEHHPDLPRQAPWREFILFLPPAEPLDWVLHDLRLFVL</sequence>
<accession>A0A0F9ITT7</accession>
<reference evidence="1" key="1">
    <citation type="journal article" date="2015" name="Nature">
        <title>Complex archaea that bridge the gap between prokaryotes and eukaryotes.</title>
        <authorList>
            <person name="Spang A."/>
            <person name="Saw J.H."/>
            <person name="Jorgensen S.L."/>
            <person name="Zaremba-Niedzwiedzka K."/>
            <person name="Martijn J."/>
            <person name="Lind A.E."/>
            <person name="van Eijk R."/>
            <person name="Schleper C."/>
            <person name="Guy L."/>
            <person name="Ettema T.J."/>
        </authorList>
    </citation>
    <scope>NUCLEOTIDE SEQUENCE</scope>
</reference>
<dbReference type="AlphaFoldDB" id="A0A0F9ITT7"/>
<comment type="caution">
    <text evidence="1">The sequence shown here is derived from an EMBL/GenBank/DDBJ whole genome shotgun (WGS) entry which is preliminary data.</text>
</comment>
<gene>
    <name evidence="1" type="ORF">LCGC14_1615590</name>
</gene>
<dbReference type="EMBL" id="LAZR01013133">
    <property type="protein sequence ID" value="KKM23399.1"/>
    <property type="molecule type" value="Genomic_DNA"/>
</dbReference>
<evidence type="ECO:0000313" key="1">
    <source>
        <dbReference type="EMBL" id="KKM23399.1"/>
    </source>
</evidence>